<evidence type="ECO:0000256" key="1">
    <source>
        <dbReference type="ARBA" id="ARBA00006484"/>
    </source>
</evidence>
<dbReference type="InterPro" id="IPR020904">
    <property type="entry name" value="Sc_DH/Rdtase_CS"/>
</dbReference>
<protein>
    <submittedName>
        <fullName evidence="3">NAD(P)-dependent dehydrogenase (Short-subunit alcohol dehydrogenase family)</fullName>
    </submittedName>
</protein>
<dbReference type="Gene3D" id="3.40.50.720">
    <property type="entry name" value="NAD(P)-binding Rossmann-like Domain"/>
    <property type="match status" value="1"/>
</dbReference>
<dbReference type="GO" id="GO:0016491">
    <property type="term" value="F:oxidoreductase activity"/>
    <property type="evidence" value="ECO:0007669"/>
    <property type="project" value="UniProtKB-KW"/>
</dbReference>
<dbReference type="FunFam" id="3.40.50.720:FF:000084">
    <property type="entry name" value="Short-chain dehydrogenase reductase"/>
    <property type="match status" value="1"/>
</dbReference>
<evidence type="ECO:0000256" key="2">
    <source>
        <dbReference type="ARBA" id="ARBA00023002"/>
    </source>
</evidence>
<accession>A0A562VCW5</accession>
<keyword evidence="2" id="KW-0560">Oxidoreductase</keyword>
<comment type="similarity">
    <text evidence="1">Belongs to the short-chain dehydrogenases/reductases (SDR) family.</text>
</comment>
<dbReference type="Pfam" id="PF13561">
    <property type="entry name" value="adh_short_C2"/>
    <property type="match status" value="1"/>
</dbReference>
<dbReference type="InterPro" id="IPR036291">
    <property type="entry name" value="NAD(P)-bd_dom_sf"/>
</dbReference>
<sequence>MTIEDEATTSSPVVLVTGAGTGIGRSTARAFAEDGARVIAVGRRLARLAETAGSDDRITPLTADITREGAAEEIVSEVVRRHGRLDVLVNNAGVVVTAPLGAITSSVLAPMIATNLIAPALLVQAALPELRRSRGVVVNVSTAVDGRAWPESEAFYAATKAAVEALGRSWAVALAPEGVRVVTVAPGAVDTPIGEHRGLSAEQLATVREWQRQHTPLGRVGRPEEIAAAIRFLASPAAGFVTGTVLSVDGGALVA</sequence>
<dbReference type="OrthoDB" id="9803333at2"/>
<dbReference type="PRINTS" id="PR00080">
    <property type="entry name" value="SDRFAMILY"/>
</dbReference>
<keyword evidence="4" id="KW-1185">Reference proteome</keyword>
<name>A0A562VCW5_9ACTN</name>
<reference evidence="3 4" key="1">
    <citation type="journal article" date="2013" name="Stand. Genomic Sci.">
        <title>Genomic Encyclopedia of Type Strains, Phase I: The one thousand microbial genomes (KMG-I) project.</title>
        <authorList>
            <person name="Kyrpides N.C."/>
            <person name="Woyke T."/>
            <person name="Eisen J.A."/>
            <person name="Garrity G."/>
            <person name="Lilburn T.G."/>
            <person name="Beck B.J."/>
            <person name="Whitman W.B."/>
            <person name="Hugenholtz P."/>
            <person name="Klenk H.P."/>
        </authorList>
    </citation>
    <scope>NUCLEOTIDE SEQUENCE [LARGE SCALE GENOMIC DNA]</scope>
    <source>
        <strain evidence="3 4">DSM 45044</strain>
    </source>
</reference>
<dbReference type="RefSeq" id="WP_147134895.1">
    <property type="nucleotide sequence ID" value="NZ_BAABIJ010000001.1"/>
</dbReference>
<organism evidence="3 4">
    <name type="scientific">Stackebrandtia albiflava</name>
    <dbReference type="NCBI Taxonomy" id="406432"/>
    <lineage>
        <taxon>Bacteria</taxon>
        <taxon>Bacillati</taxon>
        <taxon>Actinomycetota</taxon>
        <taxon>Actinomycetes</taxon>
        <taxon>Glycomycetales</taxon>
        <taxon>Glycomycetaceae</taxon>
        <taxon>Stackebrandtia</taxon>
    </lineage>
</organism>
<comment type="caution">
    <text evidence="3">The sequence shown here is derived from an EMBL/GenBank/DDBJ whole genome shotgun (WGS) entry which is preliminary data.</text>
</comment>
<dbReference type="EMBL" id="VLLL01000005">
    <property type="protein sequence ID" value="TWJ15726.1"/>
    <property type="molecule type" value="Genomic_DNA"/>
</dbReference>
<gene>
    <name evidence="3" type="ORF">LX16_1440</name>
</gene>
<dbReference type="InterPro" id="IPR002347">
    <property type="entry name" value="SDR_fam"/>
</dbReference>
<dbReference type="PANTHER" id="PTHR43975:SF2">
    <property type="entry name" value="EG:BACR7A4.14 PROTEIN-RELATED"/>
    <property type="match status" value="1"/>
</dbReference>
<evidence type="ECO:0000313" key="4">
    <source>
        <dbReference type="Proteomes" id="UP000321617"/>
    </source>
</evidence>
<proteinExistence type="inferred from homology"/>
<dbReference type="PANTHER" id="PTHR43975">
    <property type="entry name" value="ZGC:101858"/>
    <property type="match status" value="1"/>
</dbReference>
<dbReference type="Proteomes" id="UP000321617">
    <property type="component" value="Unassembled WGS sequence"/>
</dbReference>
<dbReference type="PROSITE" id="PS00061">
    <property type="entry name" value="ADH_SHORT"/>
    <property type="match status" value="1"/>
</dbReference>
<evidence type="ECO:0000313" key="3">
    <source>
        <dbReference type="EMBL" id="TWJ15726.1"/>
    </source>
</evidence>
<dbReference type="SUPFAM" id="SSF51735">
    <property type="entry name" value="NAD(P)-binding Rossmann-fold domains"/>
    <property type="match status" value="1"/>
</dbReference>
<dbReference type="CDD" id="cd05233">
    <property type="entry name" value="SDR_c"/>
    <property type="match status" value="1"/>
</dbReference>
<dbReference type="PRINTS" id="PR00081">
    <property type="entry name" value="GDHRDH"/>
</dbReference>
<dbReference type="AlphaFoldDB" id="A0A562VCW5"/>